<reference evidence="2 3" key="1">
    <citation type="submission" date="2016-11" db="EMBL/GenBank/DDBJ databases">
        <title>The macronuclear genome of Stentor coeruleus: a giant cell with tiny introns.</title>
        <authorList>
            <person name="Slabodnick M."/>
            <person name="Ruby J.G."/>
            <person name="Reiff S.B."/>
            <person name="Swart E.C."/>
            <person name="Gosai S."/>
            <person name="Prabakaran S."/>
            <person name="Witkowska E."/>
            <person name="Larue G.E."/>
            <person name="Fisher S."/>
            <person name="Freeman R.M."/>
            <person name="Gunawardena J."/>
            <person name="Chu W."/>
            <person name="Stover N.A."/>
            <person name="Gregory B.D."/>
            <person name="Nowacki M."/>
            <person name="Derisi J."/>
            <person name="Roy S.W."/>
            <person name="Marshall W.F."/>
            <person name="Sood P."/>
        </authorList>
    </citation>
    <scope>NUCLEOTIDE SEQUENCE [LARGE SCALE GENOMIC DNA]</scope>
    <source>
        <strain evidence="2">WM001</strain>
    </source>
</reference>
<sequence>MGCSQSRESTIRELKEIMLKLKEENLELEIQKDNFRLQQDLKGKGELKDKNSLSEISNLAGNLEINLKDVKNTGVKFLPPNIPNAVLEANIIRTISIQNDLEVKNEEIYELKNIIFAMSLEKEQIQEQVIEFEKKIKQLEFSYITRRPEQMEINYYIQKIMQLEDTKQRIIGEIADLNYKIKTITNEISGNEPSFKEQENDILSYEFLLTMSDGDIKEAMITVEREIKDLTDHLKKLKDMEYELEELNKYVNNIKGLGVNRAKELKKLIDDSRNKIKALNREKEKLKNEIEYLNKLDNKGSDKVKTDYEHFEMKILDKEESPLRAQRLLLNNNIDEALRKGKNAGSVRNK</sequence>
<keyword evidence="3" id="KW-1185">Reference proteome</keyword>
<name>A0A1R2CI10_9CILI</name>
<organism evidence="2 3">
    <name type="scientific">Stentor coeruleus</name>
    <dbReference type="NCBI Taxonomy" id="5963"/>
    <lineage>
        <taxon>Eukaryota</taxon>
        <taxon>Sar</taxon>
        <taxon>Alveolata</taxon>
        <taxon>Ciliophora</taxon>
        <taxon>Postciliodesmatophora</taxon>
        <taxon>Heterotrichea</taxon>
        <taxon>Heterotrichida</taxon>
        <taxon>Stentoridae</taxon>
        <taxon>Stentor</taxon>
    </lineage>
</organism>
<comment type="caution">
    <text evidence="2">The sequence shown here is derived from an EMBL/GenBank/DDBJ whole genome shotgun (WGS) entry which is preliminary data.</text>
</comment>
<evidence type="ECO:0000313" key="2">
    <source>
        <dbReference type="EMBL" id="OMJ88662.1"/>
    </source>
</evidence>
<accession>A0A1R2CI10</accession>
<evidence type="ECO:0000313" key="3">
    <source>
        <dbReference type="Proteomes" id="UP000187209"/>
    </source>
</evidence>
<dbReference type="Proteomes" id="UP000187209">
    <property type="component" value="Unassembled WGS sequence"/>
</dbReference>
<gene>
    <name evidence="2" type="ORF">SteCoe_9361</name>
</gene>
<protein>
    <submittedName>
        <fullName evidence="2">Uncharacterized protein</fullName>
    </submittedName>
</protein>
<proteinExistence type="predicted"/>
<dbReference type="AlphaFoldDB" id="A0A1R2CI10"/>
<feature type="coiled-coil region" evidence="1">
    <location>
        <begin position="7"/>
        <end position="38"/>
    </location>
</feature>
<evidence type="ECO:0000256" key="1">
    <source>
        <dbReference type="SAM" id="Coils"/>
    </source>
</evidence>
<feature type="coiled-coil region" evidence="1">
    <location>
        <begin position="220"/>
        <end position="299"/>
    </location>
</feature>
<dbReference type="EMBL" id="MPUH01000145">
    <property type="protein sequence ID" value="OMJ88662.1"/>
    <property type="molecule type" value="Genomic_DNA"/>
</dbReference>
<keyword evidence="1" id="KW-0175">Coiled coil</keyword>